<evidence type="ECO:0000313" key="7">
    <source>
        <dbReference type="Proteomes" id="UP001146793"/>
    </source>
</evidence>
<feature type="domain" description="Ribosomal protein eL8/eL30/eS12/Gadd45" evidence="5">
    <location>
        <begin position="505"/>
        <end position="589"/>
    </location>
</feature>
<feature type="compositionally biased region" description="Polar residues" evidence="4">
    <location>
        <begin position="285"/>
        <end position="303"/>
    </location>
</feature>
<dbReference type="FunFam" id="3.30.1330.30:FF:000003">
    <property type="entry name" value="60S ribosomal protein L7a"/>
    <property type="match status" value="1"/>
</dbReference>
<feature type="region of interest" description="Disordered" evidence="4">
    <location>
        <begin position="115"/>
        <end position="411"/>
    </location>
</feature>
<accession>A0AAV8A5I9</accession>
<feature type="compositionally biased region" description="Basic and acidic residues" evidence="4">
    <location>
        <begin position="219"/>
        <end position="241"/>
    </location>
</feature>
<feature type="compositionally biased region" description="Basic and acidic residues" evidence="4">
    <location>
        <begin position="190"/>
        <end position="208"/>
    </location>
</feature>
<feature type="compositionally biased region" description="Basic residues" evidence="4">
    <location>
        <begin position="382"/>
        <end position="408"/>
    </location>
</feature>
<dbReference type="GO" id="GO:0005840">
    <property type="term" value="C:ribosome"/>
    <property type="evidence" value="ECO:0007669"/>
    <property type="project" value="UniProtKB-KW"/>
</dbReference>
<gene>
    <name evidence="6" type="ORF">M0812_07723</name>
</gene>
<feature type="compositionally biased region" description="Basic residues" evidence="4">
    <location>
        <begin position="209"/>
        <end position="218"/>
    </location>
</feature>
<dbReference type="GO" id="GO:1990904">
    <property type="term" value="C:ribonucleoprotein complex"/>
    <property type="evidence" value="ECO:0007669"/>
    <property type="project" value="UniProtKB-KW"/>
</dbReference>
<evidence type="ECO:0000256" key="3">
    <source>
        <dbReference type="ARBA" id="ARBA00023274"/>
    </source>
</evidence>
<dbReference type="EMBL" id="JANTQA010000016">
    <property type="protein sequence ID" value="KAJ3447489.1"/>
    <property type="molecule type" value="Genomic_DNA"/>
</dbReference>
<feature type="compositionally biased region" description="Polar residues" evidence="4">
    <location>
        <begin position="176"/>
        <end position="187"/>
    </location>
</feature>
<dbReference type="Proteomes" id="UP001146793">
    <property type="component" value="Unassembled WGS sequence"/>
</dbReference>
<dbReference type="InterPro" id="IPR001921">
    <property type="entry name" value="Ribosomal_eL8_euk"/>
</dbReference>
<dbReference type="InterPro" id="IPR004037">
    <property type="entry name" value="Ribosomal_eL8-like_CS"/>
</dbReference>
<dbReference type="PANTHER" id="PTHR23105">
    <property type="entry name" value="RIBOSOMAL PROTEIN L7AE FAMILY MEMBER"/>
    <property type="match status" value="1"/>
</dbReference>
<protein>
    <recommendedName>
        <fullName evidence="5">Ribosomal protein eL8/eL30/eS12/Gadd45 domain-containing protein</fullName>
    </recommendedName>
</protein>
<keyword evidence="2" id="KW-0689">Ribosomal protein</keyword>
<evidence type="ECO:0000259" key="5">
    <source>
        <dbReference type="Pfam" id="PF01248"/>
    </source>
</evidence>
<evidence type="ECO:0000313" key="6">
    <source>
        <dbReference type="EMBL" id="KAJ3447489.1"/>
    </source>
</evidence>
<feature type="compositionally biased region" description="Polar residues" evidence="4">
    <location>
        <begin position="362"/>
        <end position="381"/>
    </location>
</feature>
<dbReference type="InterPro" id="IPR029064">
    <property type="entry name" value="Ribosomal_eL30-like_sf"/>
</dbReference>
<keyword evidence="3" id="KW-0687">Ribonucleoprotein</keyword>
<dbReference type="Gene3D" id="3.30.1330.30">
    <property type="match status" value="1"/>
</dbReference>
<evidence type="ECO:0000256" key="1">
    <source>
        <dbReference type="ARBA" id="ARBA00007337"/>
    </source>
</evidence>
<dbReference type="Pfam" id="PF01248">
    <property type="entry name" value="Ribosomal_L7Ae"/>
    <property type="match status" value="1"/>
</dbReference>
<feature type="region of interest" description="Disordered" evidence="4">
    <location>
        <begin position="655"/>
        <end position="692"/>
    </location>
</feature>
<dbReference type="SUPFAM" id="SSF55315">
    <property type="entry name" value="L30e-like"/>
    <property type="match status" value="1"/>
</dbReference>
<feature type="compositionally biased region" description="Basic residues" evidence="4">
    <location>
        <begin position="310"/>
        <end position="321"/>
    </location>
</feature>
<feature type="compositionally biased region" description="Basic residues" evidence="4">
    <location>
        <begin position="348"/>
        <end position="358"/>
    </location>
</feature>
<dbReference type="GO" id="GO:0042254">
    <property type="term" value="P:ribosome biogenesis"/>
    <property type="evidence" value="ECO:0007669"/>
    <property type="project" value="InterPro"/>
</dbReference>
<dbReference type="PROSITE" id="PS01082">
    <property type="entry name" value="RIBOSOMAL_L7AE"/>
    <property type="match status" value="1"/>
</dbReference>
<dbReference type="AlphaFoldDB" id="A0AAV8A5I9"/>
<evidence type="ECO:0000256" key="4">
    <source>
        <dbReference type="SAM" id="MobiDB-lite"/>
    </source>
</evidence>
<feature type="compositionally biased region" description="Basic and acidic residues" evidence="4">
    <location>
        <begin position="145"/>
        <end position="163"/>
    </location>
</feature>
<dbReference type="InterPro" id="IPR050257">
    <property type="entry name" value="eL8/uL1-like"/>
</dbReference>
<name>A0AAV8A5I9_9EUKA</name>
<comment type="caution">
    <text evidence="6">The sequence shown here is derived from an EMBL/GenBank/DDBJ whole genome shotgun (WGS) entry which is preliminary data.</text>
</comment>
<dbReference type="PRINTS" id="PR00881">
    <property type="entry name" value="L7ARS6FAMILY"/>
</dbReference>
<reference evidence="6" key="1">
    <citation type="submission" date="2022-08" db="EMBL/GenBank/DDBJ databases">
        <title>Novel sulphate-reducing endosymbionts in the free-living metamonad Anaeramoeba.</title>
        <authorList>
            <person name="Jerlstrom-Hultqvist J."/>
            <person name="Cepicka I."/>
            <person name="Gallot-Lavallee L."/>
            <person name="Salas-Leiva D."/>
            <person name="Curtis B.A."/>
            <person name="Zahonova K."/>
            <person name="Pipaliya S."/>
            <person name="Dacks J."/>
            <person name="Roger A.J."/>
        </authorList>
    </citation>
    <scope>NUCLEOTIDE SEQUENCE</scope>
    <source>
        <strain evidence="6">Busselton2</strain>
    </source>
</reference>
<feature type="compositionally biased region" description="Polar residues" evidence="4">
    <location>
        <begin position="323"/>
        <end position="333"/>
    </location>
</feature>
<proteinExistence type="inferred from homology"/>
<comment type="similarity">
    <text evidence="1">Belongs to the eukaryotic ribosomal protein eL8 family.</text>
</comment>
<dbReference type="InterPro" id="IPR004038">
    <property type="entry name" value="Ribosomal_eL8/eL30/eS12/Gad45"/>
</dbReference>
<dbReference type="InterPro" id="IPR018492">
    <property type="entry name" value="Ribosomal_eL8/Nhp2"/>
</dbReference>
<feature type="compositionally biased region" description="Polar residues" evidence="4">
    <location>
        <begin position="118"/>
        <end position="128"/>
    </location>
</feature>
<sequence length="692" mass="80899">MEFRVFCPQNKKFILYFEASRTVSELKKEISKIYSNTYSSKLEIKSFFKLVNDELFQISDSYTQMKVQDMFRAIPQIYVNLSEFDKTRIENDLLKQQEQQEISLLKLLNSPYRIASSDPKQTNDNFNSDVKLKNLKPDMTNNMTENKDNSKREKSNLTKEGINKKNTKKNKKTNNGFTEDSQQSLPLQTKKIDPEKSKPNKELETIKRDQKKKKKKKDVKNDKEKGKEQVKELDQSEKEVLSFKTKMGSLKGKKKGLKSSKKETVTPKKNTTSNNRKRTHKETQNRNQEMNKNQKTLEKQTLNIKEKQEKKKIKKNTHYRNLKSYTPLSQTFSKYKKHSTKKTQTQPKQKKKQKKNMNKNKFVQSTPNFHLTNNYGSSTKSKQARQKKNQPKKQKGKGKRKGKKKQKKVDKFAKVYSKQKKAVPVRDLYQVMRWPKYIKIQRQRKVLMKRLRVPPAINQFTNTLERNTAYQLFTLLSKYSPETKKQKKTRLQKVAESKVIGDNVKSKKPLTVKYGINHVTSLVERKKAKLVIIAHDVDPIELVVWLPALCRKMGVPYCIVKGKARLGKVVHKKTATALVLTDVKQQDKNAFAKIIDICMPKFNDNVETRTKWGGGVLSSKARKAIEKNLESSQLSKKLMQEQKIRERIIKEKLEQQRLEEEAQKKKEEEAKNGKPEADKAEEKKDTKKQSKK</sequence>
<dbReference type="GO" id="GO:0003723">
    <property type="term" value="F:RNA binding"/>
    <property type="evidence" value="ECO:0007669"/>
    <property type="project" value="InterPro"/>
</dbReference>
<evidence type="ECO:0000256" key="2">
    <source>
        <dbReference type="ARBA" id="ARBA00022980"/>
    </source>
</evidence>
<organism evidence="6 7">
    <name type="scientific">Anaeramoeba flamelloides</name>
    <dbReference type="NCBI Taxonomy" id="1746091"/>
    <lineage>
        <taxon>Eukaryota</taxon>
        <taxon>Metamonada</taxon>
        <taxon>Anaeramoebidae</taxon>
        <taxon>Anaeramoeba</taxon>
    </lineage>
</organism>
<dbReference type="PRINTS" id="PR00882">
    <property type="entry name" value="RIBOSOMALL7A"/>
</dbReference>